<proteinExistence type="predicted"/>
<dbReference type="RefSeq" id="WP_213126886.1">
    <property type="nucleotide sequence ID" value="NZ_JAGYPG010000004.1"/>
</dbReference>
<feature type="domain" description="NodB homology" evidence="1">
    <location>
        <begin position="46"/>
        <end position="173"/>
    </location>
</feature>
<dbReference type="Proteomes" id="UP000681414">
    <property type="component" value="Unassembled WGS sequence"/>
</dbReference>
<dbReference type="InterPro" id="IPR002509">
    <property type="entry name" value="NODB_dom"/>
</dbReference>
<dbReference type="SUPFAM" id="SSF52058">
    <property type="entry name" value="L domain-like"/>
    <property type="match status" value="1"/>
</dbReference>
<dbReference type="InterPro" id="IPR001611">
    <property type="entry name" value="Leu-rich_rpt"/>
</dbReference>
<sequence length="402" mass="47281">MIKRTLENLLKHYFHWRYWSTLYRNMVRQIEYIPDDENKQLIPYVNKPGIALSFDDSYRVYDWYKYGKYLFGYYDVKVTFNINAVNPIDNNREHTQYEIDKLLELQAQGHEIAHHGFKHENTRKYTTKYGIDKWLRDEIIALFHWMEKHSHSITKEKFKKPVSFAFPHFVYNEGILKHLVPNYFKITRGHLNKDNLTSFNSVGFVPSICLDGYYSCNTYYIRKIIKLLKRTGKNLILTCHSILPEDDNGDIYGIGNKATTWGAWRVSPNIIQTIIEEAKKNNLEFYTTSEIAGIATFIDPNMEAAIRNQLSIPSHKWIEINKLIDVKELNLSNKGISNLDGIEYFLNLEKLNLKNNEISDFRLLKKLPKLKKVYVENHQLQKKRIVGASIITILKVAVFCLA</sequence>
<organism evidence="2 3">
    <name type="scientific">Lederbergia citri</name>
    <dbReference type="NCBI Taxonomy" id="2833580"/>
    <lineage>
        <taxon>Bacteria</taxon>
        <taxon>Bacillati</taxon>
        <taxon>Bacillota</taxon>
        <taxon>Bacilli</taxon>
        <taxon>Bacillales</taxon>
        <taxon>Bacillaceae</taxon>
        <taxon>Lederbergia</taxon>
    </lineage>
</organism>
<name>A0A942YJ09_9BACI</name>
<keyword evidence="3" id="KW-1185">Reference proteome</keyword>
<evidence type="ECO:0000313" key="3">
    <source>
        <dbReference type="Proteomes" id="UP000681414"/>
    </source>
</evidence>
<reference evidence="2 3" key="1">
    <citation type="submission" date="2021-05" db="EMBL/GenBank/DDBJ databases">
        <title>Novel Bacillus species.</title>
        <authorList>
            <person name="Liu G."/>
        </authorList>
    </citation>
    <scope>NUCLEOTIDE SEQUENCE [LARGE SCALE GENOMIC DNA]</scope>
    <source>
        <strain evidence="3">FJAT-49780</strain>
    </source>
</reference>
<dbReference type="Pfam" id="PF01522">
    <property type="entry name" value="Polysacc_deac_1"/>
    <property type="match status" value="1"/>
</dbReference>
<comment type="caution">
    <text evidence="2">The sequence shown here is derived from an EMBL/GenBank/DDBJ whole genome shotgun (WGS) entry which is preliminary data.</text>
</comment>
<dbReference type="InterPro" id="IPR011330">
    <property type="entry name" value="Glyco_hydro/deAcase_b/a-brl"/>
</dbReference>
<dbReference type="Gene3D" id="3.80.10.10">
    <property type="entry name" value="Ribonuclease Inhibitor"/>
    <property type="match status" value="1"/>
</dbReference>
<evidence type="ECO:0000259" key="1">
    <source>
        <dbReference type="Pfam" id="PF01522"/>
    </source>
</evidence>
<dbReference type="EMBL" id="JAGYPG010000004">
    <property type="protein sequence ID" value="MBS4197584.1"/>
    <property type="molecule type" value="Genomic_DNA"/>
</dbReference>
<dbReference type="SUPFAM" id="SSF88713">
    <property type="entry name" value="Glycoside hydrolase/deacetylase"/>
    <property type="match status" value="1"/>
</dbReference>
<accession>A0A942YJ09</accession>
<evidence type="ECO:0000313" key="2">
    <source>
        <dbReference type="EMBL" id="MBS4197584.1"/>
    </source>
</evidence>
<dbReference type="AlphaFoldDB" id="A0A942YJ09"/>
<gene>
    <name evidence="2" type="ORF">KHA97_21290</name>
</gene>
<dbReference type="GO" id="GO:0005975">
    <property type="term" value="P:carbohydrate metabolic process"/>
    <property type="evidence" value="ECO:0007669"/>
    <property type="project" value="InterPro"/>
</dbReference>
<dbReference type="Gene3D" id="3.20.20.370">
    <property type="entry name" value="Glycoside hydrolase/deacetylase"/>
    <property type="match status" value="1"/>
</dbReference>
<dbReference type="PROSITE" id="PS51450">
    <property type="entry name" value="LRR"/>
    <property type="match status" value="1"/>
</dbReference>
<protein>
    <submittedName>
        <fullName evidence="2">DUF2334 domain-containing protein</fullName>
    </submittedName>
</protein>
<dbReference type="InterPro" id="IPR032675">
    <property type="entry name" value="LRR_dom_sf"/>
</dbReference>